<reference evidence="1" key="1">
    <citation type="submission" date="2021-01" db="EMBL/GenBank/DDBJ databases">
        <authorList>
            <person name="Corre E."/>
            <person name="Pelletier E."/>
            <person name="Niang G."/>
            <person name="Scheremetjew M."/>
            <person name="Finn R."/>
            <person name="Kale V."/>
            <person name="Holt S."/>
            <person name="Cochrane G."/>
            <person name="Meng A."/>
            <person name="Brown T."/>
            <person name="Cohen L."/>
        </authorList>
    </citation>
    <scope>NUCLEOTIDE SEQUENCE</scope>
    <source>
        <strain evidence="1">CCMP645</strain>
    </source>
</reference>
<protein>
    <submittedName>
        <fullName evidence="1">Uncharacterized protein</fullName>
    </submittedName>
</protein>
<name>A0A7S4C0F4_CHRCT</name>
<evidence type="ECO:0000313" key="1">
    <source>
        <dbReference type="EMBL" id="CAE0782690.1"/>
    </source>
</evidence>
<organism evidence="1">
    <name type="scientific">Chrysotila carterae</name>
    <name type="common">Marine alga</name>
    <name type="synonym">Syracosphaera carterae</name>
    <dbReference type="NCBI Taxonomy" id="13221"/>
    <lineage>
        <taxon>Eukaryota</taxon>
        <taxon>Haptista</taxon>
        <taxon>Haptophyta</taxon>
        <taxon>Prymnesiophyceae</taxon>
        <taxon>Isochrysidales</taxon>
        <taxon>Isochrysidaceae</taxon>
        <taxon>Chrysotila</taxon>
    </lineage>
</organism>
<proteinExistence type="predicted"/>
<dbReference type="AlphaFoldDB" id="A0A7S4C0F4"/>
<accession>A0A7S4C0F4</accession>
<dbReference type="EMBL" id="HBIZ01055377">
    <property type="protein sequence ID" value="CAE0782690.1"/>
    <property type="molecule type" value="Transcribed_RNA"/>
</dbReference>
<gene>
    <name evidence="1" type="ORF">PCAR00345_LOCUS35392</name>
</gene>
<sequence>MDGHEACKSLVSEANATGHGSYTTYQSSARQWNHFFATEQRKAAPASMPRRYGQVRAEVQRERTTVYNHYNAAVVVLRSTSKAVRWPVREHVTLLAFGGAIRGDTGFFLDLSFALRRTAAANHALPSVATPGRIPRGPLASAMLDAHKETARLPLCVVRKRKFRRIQRCTGRSRSSRSIRSAPNALAQLLSSTFRRAPPPKTPAWSA</sequence>